<reference evidence="1 2" key="1">
    <citation type="journal article" date="2015" name="PLoS Negl. Trop. Dis.">
        <title>Distribution of Plasmids in Distinct Leptospira Pathogenic Species.</title>
        <authorList>
            <person name="Wang Y."/>
            <person name="Zhuang X."/>
            <person name="Zhong Y."/>
            <person name="Zhang C."/>
            <person name="Zhang Y."/>
            <person name="Zeng L."/>
            <person name="Zhu Y."/>
            <person name="He P."/>
            <person name="Dong K."/>
            <person name="Pal U."/>
            <person name="Guo X."/>
            <person name="Qin J."/>
        </authorList>
    </citation>
    <scope>NUCLEOTIDE SEQUENCE [LARGE SCALE GENOMIC DNA]</scope>
    <source>
        <strain evidence="1 2">56604</strain>
    </source>
</reference>
<evidence type="ECO:0000313" key="1">
    <source>
        <dbReference type="EMBL" id="ALO25678.1"/>
    </source>
</evidence>
<proteinExistence type="predicted"/>
<organism evidence="1">
    <name type="scientific">Leptospira borgpetersenii serovar Ballum</name>
    <dbReference type="NCBI Taxonomy" id="280505"/>
    <lineage>
        <taxon>Bacteria</taxon>
        <taxon>Pseudomonadati</taxon>
        <taxon>Spirochaetota</taxon>
        <taxon>Spirochaetia</taxon>
        <taxon>Leptospirales</taxon>
        <taxon>Leptospiraceae</taxon>
        <taxon>Leptospira</taxon>
    </lineage>
</organism>
<accession>A0A0S2IPT4</accession>
<protein>
    <submittedName>
        <fullName evidence="1">Uncharacterized protein</fullName>
    </submittedName>
</protein>
<dbReference type="EMBL" id="CP012029">
    <property type="protein sequence ID" value="ALO25678.1"/>
    <property type="molecule type" value="Genomic_DNA"/>
</dbReference>
<evidence type="ECO:0000313" key="2">
    <source>
        <dbReference type="Proteomes" id="UP000058857"/>
    </source>
</evidence>
<dbReference type="Proteomes" id="UP000058857">
    <property type="component" value="Chromosome 1"/>
</dbReference>
<dbReference type="AlphaFoldDB" id="A0A0S2IPT4"/>
<name>A0A0S2IPT4_LEPBO</name>
<gene>
    <name evidence="1" type="ORF">LBBP_01387</name>
</gene>
<sequence length="43" mass="5134">MRSDIGCLFNFRVERIYFVYRSDIFSFVEEFSVGVILQYGDTN</sequence>